<evidence type="ECO:0000313" key="1">
    <source>
        <dbReference type="EMBL" id="MRG85646.1"/>
    </source>
</evidence>
<dbReference type="AlphaFoldDB" id="A0A6G1X418"/>
<dbReference type="OrthoDB" id="2970246at2"/>
<reference evidence="1 2" key="1">
    <citation type="submission" date="2019-11" db="EMBL/GenBank/DDBJ databases">
        <authorList>
            <person name="Li J."/>
        </authorList>
    </citation>
    <scope>NUCLEOTIDE SEQUENCE [LARGE SCALE GENOMIC DNA]</scope>
    <source>
        <strain evidence="1 2">J4</strain>
    </source>
</reference>
<keyword evidence="2" id="KW-1185">Reference proteome</keyword>
<proteinExistence type="predicted"/>
<protein>
    <submittedName>
        <fullName evidence="1">Uncharacterized protein</fullName>
    </submittedName>
</protein>
<dbReference type="EMBL" id="WJNH01000002">
    <property type="protein sequence ID" value="MRG85646.1"/>
    <property type="molecule type" value="Genomic_DNA"/>
</dbReference>
<comment type="caution">
    <text evidence="1">The sequence shown here is derived from an EMBL/GenBank/DDBJ whole genome shotgun (WGS) entry which is preliminary data.</text>
</comment>
<organism evidence="1 2">
    <name type="scientific">Salinibacillus xinjiangensis</name>
    <dbReference type="NCBI Taxonomy" id="1229268"/>
    <lineage>
        <taxon>Bacteria</taxon>
        <taxon>Bacillati</taxon>
        <taxon>Bacillota</taxon>
        <taxon>Bacilli</taxon>
        <taxon>Bacillales</taxon>
        <taxon>Bacillaceae</taxon>
        <taxon>Salinibacillus</taxon>
    </lineage>
</organism>
<gene>
    <name evidence="1" type="ORF">GH754_04775</name>
</gene>
<sequence>MNSFFENIVKWAKSKTGELGENVKNTLQNMNVGNSISIQDLASIILLHPNTQVEQTEYLRLLFNDCYLKLEDVEVFLETKGQKHQQILSLKIIKQGETLTSYKSYEAKNDKVKVPNSVDLSFG</sequence>
<name>A0A6G1X418_9BACI</name>
<dbReference type="RefSeq" id="WP_153727564.1">
    <property type="nucleotide sequence ID" value="NZ_WJNH01000002.1"/>
</dbReference>
<evidence type="ECO:0000313" key="2">
    <source>
        <dbReference type="Proteomes" id="UP000480185"/>
    </source>
</evidence>
<accession>A0A6G1X418</accession>
<dbReference type="Proteomes" id="UP000480185">
    <property type="component" value="Unassembled WGS sequence"/>
</dbReference>